<dbReference type="PANTHER" id="PTHR46675:SF3">
    <property type="entry name" value="E3 UBIQUITIN-PROTEIN LIGASE RNF182"/>
    <property type="match status" value="1"/>
</dbReference>
<evidence type="ECO:0000313" key="11">
    <source>
        <dbReference type="Proteomes" id="UP000001307"/>
    </source>
</evidence>
<evidence type="ECO:0000256" key="6">
    <source>
        <dbReference type="ARBA" id="ARBA00030086"/>
    </source>
</evidence>
<protein>
    <recommendedName>
        <fullName evidence="2">E3 ubiquitin-protein ligase RNF182</fullName>
    </recommendedName>
    <alternativeName>
        <fullName evidence="7">RING finger protein 182</fullName>
    </alternativeName>
    <alternativeName>
        <fullName evidence="6">RING-type E3 ubiquitin transferase RNF182</fullName>
    </alternativeName>
</protein>
<evidence type="ECO:0000256" key="7">
    <source>
        <dbReference type="ARBA" id="ARBA00031239"/>
    </source>
</evidence>
<dbReference type="InterPro" id="IPR042285">
    <property type="entry name" value="RNF182"/>
</dbReference>
<dbReference type="InParanoid" id="E4Y2P4"/>
<dbReference type="InterPro" id="IPR017907">
    <property type="entry name" value="Znf_RING_CS"/>
</dbReference>
<evidence type="ECO:0000256" key="3">
    <source>
        <dbReference type="ARBA" id="ARBA00022723"/>
    </source>
</evidence>
<dbReference type="InterPro" id="IPR001841">
    <property type="entry name" value="Znf_RING"/>
</dbReference>
<keyword evidence="4 8" id="KW-0863">Zinc-finger</keyword>
<dbReference type="EMBL" id="FN653907">
    <property type="protein sequence ID" value="CBY16131.1"/>
    <property type="molecule type" value="Genomic_DNA"/>
</dbReference>
<dbReference type="SMART" id="SM00184">
    <property type="entry name" value="RING"/>
    <property type="match status" value="1"/>
</dbReference>
<keyword evidence="11" id="KW-1185">Reference proteome</keyword>
<keyword evidence="3" id="KW-0479">Metal-binding</keyword>
<dbReference type="Pfam" id="PF13639">
    <property type="entry name" value="zf-RING_2"/>
    <property type="match status" value="1"/>
</dbReference>
<dbReference type="PROSITE" id="PS00518">
    <property type="entry name" value="ZF_RING_1"/>
    <property type="match status" value="1"/>
</dbReference>
<dbReference type="GO" id="GO:0008270">
    <property type="term" value="F:zinc ion binding"/>
    <property type="evidence" value="ECO:0007669"/>
    <property type="project" value="UniProtKB-KW"/>
</dbReference>
<evidence type="ECO:0000256" key="2">
    <source>
        <dbReference type="ARBA" id="ARBA00014050"/>
    </source>
</evidence>
<evidence type="ECO:0000313" key="10">
    <source>
        <dbReference type="EMBL" id="CBY16131.1"/>
    </source>
</evidence>
<dbReference type="Proteomes" id="UP000001307">
    <property type="component" value="Unassembled WGS sequence"/>
</dbReference>
<evidence type="ECO:0000256" key="1">
    <source>
        <dbReference type="ARBA" id="ARBA00011482"/>
    </source>
</evidence>
<feature type="non-terminal residue" evidence="10">
    <location>
        <position position="75"/>
    </location>
</feature>
<dbReference type="PANTHER" id="PTHR46675">
    <property type="entry name" value="E3 UBIQUITIN-PROTEIN LIGASE RNF182"/>
    <property type="match status" value="1"/>
</dbReference>
<dbReference type="InterPro" id="IPR013083">
    <property type="entry name" value="Znf_RING/FYVE/PHD"/>
</dbReference>
<proteinExistence type="predicted"/>
<feature type="domain" description="RING-type" evidence="9">
    <location>
        <begin position="4"/>
        <end position="53"/>
    </location>
</feature>
<evidence type="ECO:0000256" key="5">
    <source>
        <dbReference type="ARBA" id="ARBA00022833"/>
    </source>
</evidence>
<dbReference type="SUPFAM" id="SSF57850">
    <property type="entry name" value="RING/U-box"/>
    <property type="match status" value="1"/>
</dbReference>
<evidence type="ECO:0000256" key="4">
    <source>
        <dbReference type="ARBA" id="ARBA00022771"/>
    </source>
</evidence>
<name>E4Y2P4_OIKDI</name>
<comment type="subunit">
    <text evidence="1">Interacts with ATP6V0C.</text>
</comment>
<dbReference type="AlphaFoldDB" id="E4Y2P4"/>
<evidence type="ECO:0000256" key="8">
    <source>
        <dbReference type="PROSITE-ProRule" id="PRU00175"/>
    </source>
</evidence>
<dbReference type="Gene3D" id="3.30.40.10">
    <property type="entry name" value="Zinc/RING finger domain, C3HC4 (zinc finger)"/>
    <property type="match status" value="1"/>
</dbReference>
<organism evidence="10">
    <name type="scientific">Oikopleura dioica</name>
    <name type="common">Tunicate</name>
    <dbReference type="NCBI Taxonomy" id="34765"/>
    <lineage>
        <taxon>Eukaryota</taxon>
        <taxon>Metazoa</taxon>
        <taxon>Chordata</taxon>
        <taxon>Tunicata</taxon>
        <taxon>Appendicularia</taxon>
        <taxon>Copelata</taxon>
        <taxon>Oikopleuridae</taxon>
        <taxon>Oikopleura</taxon>
    </lineage>
</organism>
<sequence length="75" mass="8949">MNDCPICYNKFDRQHKWELAIRCGHRLCLECLTGIIREADTTTSTELKCPFCRKQFYPTEIIFLRPSKDRSRLTH</sequence>
<evidence type="ECO:0000259" key="9">
    <source>
        <dbReference type="PROSITE" id="PS50089"/>
    </source>
</evidence>
<dbReference type="PROSITE" id="PS50089">
    <property type="entry name" value="ZF_RING_2"/>
    <property type="match status" value="1"/>
</dbReference>
<dbReference type="OrthoDB" id="8062037at2759"/>
<keyword evidence="5" id="KW-0862">Zinc</keyword>
<accession>E4Y2P4</accession>
<gene>
    <name evidence="10" type="ORF">GSOID_T00016448001</name>
</gene>
<reference evidence="10" key="1">
    <citation type="journal article" date="2010" name="Science">
        <title>Plasticity of animal genome architecture unmasked by rapid evolution of a pelagic tunicate.</title>
        <authorList>
            <person name="Denoeud F."/>
            <person name="Henriet S."/>
            <person name="Mungpakdee S."/>
            <person name="Aury J.M."/>
            <person name="Da Silva C."/>
            <person name="Brinkmann H."/>
            <person name="Mikhaleva J."/>
            <person name="Olsen L.C."/>
            <person name="Jubin C."/>
            <person name="Canestro C."/>
            <person name="Bouquet J.M."/>
            <person name="Danks G."/>
            <person name="Poulain J."/>
            <person name="Campsteijn C."/>
            <person name="Adamski M."/>
            <person name="Cross I."/>
            <person name="Yadetie F."/>
            <person name="Muffato M."/>
            <person name="Louis A."/>
            <person name="Butcher S."/>
            <person name="Tsagkogeorga G."/>
            <person name="Konrad A."/>
            <person name="Singh S."/>
            <person name="Jensen M.F."/>
            <person name="Cong E.H."/>
            <person name="Eikeseth-Otteraa H."/>
            <person name="Noel B."/>
            <person name="Anthouard V."/>
            <person name="Porcel B.M."/>
            <person name="Kachouri-Lafond R."/>
            <person name="Nishino A."/>
            <person name="Ugolini M."/>
            <person name="Chourrout P."/>
            <person name="Nishida H."/>
            <person name="Aasland R."/>
            <person name="Huzurbazar S."/>
            <person name="Westhof E."/>
            <person name="Delsuc F."/>
            <person name="Lehrach H."/>
            <person name="Reinhardt R."/>
            <person name="Weissenbach J."/>
            <person name="Roy S.W."/>
            <person name="Artiguenave F."/>
            <person name="Postlethwait J.H."/>
            <person name="Manak J.R."/>
            <person name="Thompson E.M."/>
            <person name="Jaillon O."/>
            <person name="Du Pasquier L."/>
            <person name="Boudinot P."/>
            <person name="Liberles D.A."/>
            <person name="Volff J.N."/>
            <person name="Philippe H."/>
            <person name="Lenhard B."/>
            <person name="Roest Crollius H."/>
            <person name="Wincker P."/>
            <person name="Chourrout D."/>
        </authorList>
    </citation>
    <scope>NUCLEOTIDE SEQUENCE [LARGE SCALE GENOMIC DNA]</scope>
</reference>